<dbReference type="PANTHER" id="PTHR42741:SF3">
    <property type="entry name" value="NITROREDUCTASE FAMILY PROTEIN"/>
    <property type="match status" value="1"/>
</dbReference>
<dbReference type="EMBL" id="UINC01006108">
    <property type="protein sequence ID" value="SVA25537.1"/>
    <property type="molecule type" value="Genomic_DNA"/>
</dbReference>
<dbReference type="Gene3D" id="3.40.109.10">
    <property type="entry name" value="NADH Oxidase"/>
    <property type="match status" value="2"/>
</dbReference>
<name>A0A381UDV5_9ZZZZ</name>
<dbReference type="InterPro" id="IPR000415">
    <property type="entry name" value="Nitroreductase-like"/>
</dbReference>
<dbReference type="SUPFAM" id="SSF55469">
    <property type="entry name" value="FMN-dependent nitroreductase-like"/>
    <property type="match status" value="2"/>
</dbReference>
<dbReference type="AlphaFoldDB" id="A0A381UDV5"/>
<evidence type="ECO:0000313" key="1">
    <source>
        <dbReference type="EMBL" id="SVA25537.1"/>
    </source>
</evidence>
<dbReference type="PANTHER" id="PTHR42741">
    <property type="entry name" value="NITROREDUCTASE FAMILY PROTEIN"/>
    <property type="match status" value="1"/>
</dbReference>
<organism evidence="1">
    <name type="scientific">marine metagenome</name>
    <dbReference type="NCBI Taxonomy" id="408172"/>
    <lineage>
        <taxon>unclassified sequences</taxon>
        <taxon>metagenomes</taxon>
        <taxon>ecological metagenomes</taxon>
    </lineage>
</organism>
<dbReference type="GO" id="GO:0016491">
    <property type="term" value="F:oxidoreductase activity"/>
    <property type="evidence" value="ECO:0007669"/>
    <property type="project" value="InterPro"/>
</dbReference>
<protein>
    <submittedName>
        <fullName evidence="1">Uncharacterized protein</fullName>
    </submittedName>
</protein>
<reference evidence="1" key="1">
    <citation type="submission" date="2018-05" db="EMBL/GenBank/DDBJ databases">
        <authorList>
            <person name="Lanie J.A."/>
            <person name="Ng W.-L."/>
            <person name="Kazmierczak K.M."/>
            <person name="Andrzejewski T.M."/>
            <person name="Davidsen T.M."/>
            <person name="Wayne K.J."/>
            <person name="Tettelin H."/>
            <person name="Glass J.I."/>
            <person name="Rusch D."/>
            <person name="Podicherti R."/>
            <person name="Tsui H.-C.T."/>
            <person name="Winkler M.E."/>
        </authorList>
    </citation>
    <scope>NUCLEOTIDE SEQUENCE</scope>
</reference>
<accession>A0A381UDV5</accession>
<sequence>MINKIFQYHRSSKHNQHAFAPGPGHLDWASQPDPFRRYEGTETLPLIKISPTEEPSFSESLIPNRVPARLLNIESLSQLFFDSLALSAWKSFQGTKWALRVNPSSGNLHPTEGYLVCGPLRGLIDKPSVFHYNPKTHDLEIRTHFSMETWKKMELPQGTIFVGLSSIHWREAWKYGHRAYRYCHHDLGHALAAINISCSGLGWRTHLMDHLTHSDLETVLGLPSKKDVEIEVPDCLIAILTTGEKENTFLSKRDFVQGFSGLTWQGTPNILSKSHMDWSGIDEVAESARKTESSFPNKIRREFFSNLIKDDNFPLRKAIHQRRSAVAMDKKTRIDRDVFYQFLIKTIPNACPLPFQTLSWETQVHLGLFVHRVSDLPRGLYFLVRNPNHMEELKKTFNQHFKWRKPEGCPTELDLFLLEEYDCRRMAAGVSCGQDIAGDGCFSLGMISAFESPLKVFGPWFYPRLYWECGAIGQVLYLQAEVSGIRSTGIGCFFDDPVHHIFGIKDLNYQSLYHFTVGGPVDDNRLTTLPPY</sequence>
<proteinExistence type="predicted"/>
<gene>
    <name evidence="1" type="ORF">METZ01_LOCUS78391</name>
</gene>
<dbReference type="CDD" id="cd02142">
    <property type="entry name" value="McbC_SagB-like_oxidoreductase"/>
    <property type="match status" value="2"/>
</dbReference>